<dbReference type="AlphaFoldDB" id="A0A1C8CGV9"/>
<dbReference type="CDD" id="cd23992">
    <property type="entry name" value="PBP_GOBP"/>
    <property type="match status" value="1"/>
</dbReference>
<sequence>MRTILLVSVSAMLLAATEADDADQMKVISEIKACMASENLDSLDPIRTNNEARTSQEKCFIGCMMKNLHVLNSDGQYDSALLKEHMSHCPEMAKDPQKKADTLLVAEDCAAKVTGCNGYCECGVVAGNCLAQGMEAKGHETKYTTGFETSWRRCMLRSGPSGT</sequence>
<dbReference type="InterPro" id="IPR036728">
    <property type="entry name" value="PBP_GOBP_sf"/>
</dbReference>
<evidence type="ECO:0000313" key="2">
    <source>
        <dbReference type="EMBL" id="AKE31845.1"/>
    </source>
</evidence>
<dbReference type="InterPro" id="IPR006170">
    <property type="entry name" value="PBP/GOBP"/>
</dbReference>
<keyword evidence="1" id="KW-0732">Signal</keyword>
<dbReference type="Pfam" id="PF01395">
    <property type="entry name" value="PBP_GOBP"/>
    <property type="match status" value="1"/>
</dbReference>
<name>A0A1C8CGV9_CERKI</name>
<dbReference type="Gene3D" id="1.10.238.20">
    <property type="entry name" value="Pheromone/general odorant binding protein domain"/>
    <property type="match status" value="1"/>
</dbReference>
<accession>A0A1C8CGV9</accession>
<proteinExistence type="evidence at transcript level"/>
<dbReference type="EMBL" id="KP255957">
    <property type="protein sequence ID" value="AKE31845.1"/>
    <property type="molecule type" value="mRNA"/>
</dbReference>
<organism evidence="2">
    <name type="scientific">Ceracris kiangsu</name>
    <name type="common">Yellow-spined bamboo locust</name>
    <name type="synonym">Rammeacris kiangsu</name>
    <dbReference type="NCBI Taxonomy" id="227354"/>
    <lineage>
        <taxon>Eukaryota</taxon>
        <taxon>Metazoa</taxon>
        <taxon>Ecdysozoa</taxon>
        <taxon>Arthropoda</taxon>
        <taxon>Hexapoda</taxon>
        <taxon>Insecta</taxon>
        <taxon>Pterygota</taxon>
        <taxon>Neoptera</taxon>
        <taxon>Polyneoptera</taxon>
        <taxon>Orthoptera</taxon>
        <taxon>Caelifera</taxon>
        <taxon>Acrididea</taxon>
        <taxon>Acridomorpha</taxon>
        <taxon>Acridoidea</taxon>
        <taxon>Acrididae</taxon>
        <taxon>Gomphocerinae</taxon>
        <taxon>Ceracris</taxon>
    </lineage>
</organism>
<feature type="signal peptide" evidence="1">
    <location>
        <begin position="1"/>
        <end position="19"/>
    </location>
</feature>
<dbReference type="GO" id="GO:0005549">
    <property type="term" value="F:odorant binding"/>
    <property type="evidence" value="ECO:0007669"/>
    <property type="project" value="InterPro"/>
</dbReference>
<dbReference type="SUPFAM" id="SSF47565">
    <property type="entry name" value="Insect pheromone/odorant-binding proteins"/>
    <property type="match status" value="1"/>
</dbReference>
<feature type="chain" id="PRO_5008892409" evidence="1">
    <location>
        <begin position="20"/>
        <end position="163"/>
    </location>
</feature>
<reference evidence="2" key="1">
    <citation type="submission" date="2014-12" db="EMBL/GenBank/DDBJ databases">
        <title>Transcriptome analysis of odorant binding protein genes in the bamboo forest grasshopper, Ceracris kiangsu Tsai.</title>
        <authorList>
            <person name="Li R."/>
            <person name="Jiang G."/>
        </authorList>
    </citation>
    <scope>NUCLEOTIDE SEQUENCE</scope>
</reference>
<protein>
    <submittedName>
        <fullName evidence="2">Odorant-binding protein 7</fullName>
    </submittedName>
</protein>
<evidence type="ECO:0000256" key="1">
    <source>
        <dbReference type="SAM" id="SignalP"/>
    </source>
</evidence>
<feature type="non-terminal residue" evidence="2">
    <location>
        <position position="163"/>
    </location>
</feature>